<organism evidence="1 2">
    <name type="scientific">Lactuca saligna</name>
    <name type="common">Willowleaf lettuce</name>
    <dbReference type="NCBI Taxonomy" id="75948"/>
    <lineage>
        <taxon>Eukaryota</taxon>
        <taxon>Viridiplantae</taxon>
        <taxon>Streptophyta</taxon>
        <taxon>Embryophyta</taxon>
        <taxon>Tracheophyta</taxon>
        <taxon>Spermatophyta</taxon>
        <taxon>Magnoliopsida</taxon>
        <taxon>eudicotyledons</taxon>
        <taxon>Gunneridae</taxon>
        <taxon>Pentapetalae</taxon>
        <taxon>asterids</taxon>
        <taxon>campanulids</taxon>
        <taxon>Asterales</taxon>
        <taxon>Asteraceae</taxon>
        <taxon>Cichorioideae</taxon>
        <taxon>Cichorieae</taxon>
        <taxon>Lactucinae</taxon>
        <taxon>Lactuca</taxon>
    </lineage>
</organism>
<evidence type="ECO:0000313" key="2">
    <source>
        <dbReference type="Proteomes" id="UP001177003"/>
    </source>
</evidence>
<dbReference type="Proteomes" id="UP001177003">
    <property type="component" value="Chromosome 4"/>
</dbReference>
<gene>
    <name evidence="1" type="ORF">LSALG_LOCUS22581</name>
</gene>
<evidence type="ECO:0000313" key="1">
    <source>
        <dbReference type="EMBL" id="CAI9282959.1"/>
    </source>
</evidence>
<name>A0AA35YZD7_LACSI</name>
<dbReference type="AlphaFoldDB" id="A0AA35YZD7"/>
<dbReference type="EMBL" id="OX465080">
    <property type="protein sequence ID" value="CAI9282959.1"/>
    <property type="molecule type" value="Genomic_DNA"/>
</dbReference>
<accession>A0AA35YZD7</accession>
<protein>
    <submittedName>
        <fullName evidence="1">Uncharacterized protein</fullName>
    </submittedName>
</protein>
<reference evidence="1" key="1">
    <citation type="submission" date="2023-04" db="EMBL/GenBank/DDBJ databases">
        <authorList>
            <person name="Vijverberg K."/>
            <person name="Xiong W."/>
            <person name="Schranz E."/>
        </authorList>
    </citation>
    <scope>NUCLEOTIDE SEQUENCE</scope>
</reference>
<keyword evidence="2" id="KW-1185">Reference proteome</keyword>
<sequence length="97" mass="11064">MQFDFGETEYILISGLRVGPYVDLLHDERGRSNSNLRARLFPDITDACMQLKYLEDYIMSPNYWALQDEDAVMLVQLVFMLKGSRMGSGKPGTRGIP</sequence>
<proteinExistence type="predicted"/>